<keyword evidence="2" id="KW-0472">Membrane</keyword>
<protein>
    <submittedName>
        <fullName evidence="3">Uncharacterized protein</fullName>
    </submittedName>
</protein>
<evidence type="ECO:0000256" key="1">
    <source>
        <dbReference type="SAM" id="MobiDB-lite"/>
    </source>
</evidence>
<dbReference type="AlphaFoldDB" id="A0A6H5GGP2"/>
<dbReference type="Proteomes" id="UP000479000">
    <property type="component" value="Unassembled WGS sequence"/>
</dbReference>
<sequence length="119" mass="12818">VYKKKFIKINKPQKRVYATVSQGVDNGGRRTASGGWRTADGVRRTDKKYDTGYSSLALNGGAYDSPGGAGVRPPLTEDGHHSAPRMRGLVPILVIAGASVVFTAASAFLLYYNCTLTFY</sequence>
<reference evidence="3 4" key="1">
    <citation type="submission" date="2020-02" db="EMBL/GenBank/DDBJ databases">
        <authorList>
            <person name="Ferguson B K."/>
        </authorList>
    </citation>
    <scope>NUCLEOTIDE SEQUENCE [LARGE SCALE GENOMIC DNA]</scope>
</reference>
<evidence type="ECO:0000313" key="4">
    <source>
        <dbReference type="Proteomes" id="UP000479000"/>
    </source>
</evidence>
<keyword evidence="2" id="KW-0812">Transmembrane</keyword>
<keyword evidence="2" id="KW-1133">Transmembrane helix</keyword>
<gene>
    <name evidence="3" type="ORF">NTEN_LOCUS7989</name>
</gene>
<feature type="region of interest" description="Disordered" evidence="1">
    <location>
        <begin position="61"/>
        <end position="82"/>
    </location>
</feature>
<dbReference type="OrthoDB" id="10455724at2759"/>
<proteinExistence type="predicted"/>
<keyword evidence="4" id="KW-1185">Reference proteome</keyword>
<feature type="non-terminal residue" evidence="3">
    <location>
        <position position="1"/>
    </location>
</feature>
<name>A0A6H5GGP2_9HEMI</name>
<accession>A0A6H5GGP2</accession>
<dbReference type="EMBL" id="CADCXU010011971">
    <property type="protein sequence ID" value="CAB0002202.1"/>
    <property type="molecule type" value="Genomic_DNA"/>
</dbReference>
<evidence type="ECO:0000313" key="3">
    <source>
        <dbReference type="EMBL" id="CAB0002202.1"/>
    </source>
</evidence>
<organism evidence="3 4">
    <name type="scientific">Nesidiocoris tenuis</name>
    <dbReference type="NCBI Taxonomy" id="355587"/>
    <lineage>
        <taxon>Eukaryota</taxon>
        <taxon>Metazoa</taxon>
        <taxon>Ecdysozoa</taxon>
        <taxon>Arthropoda</taxon>
        <taxon>Hexapoda</taxon>
        <taxon>Insecta</taxon>
        <taxon>Pterygota</taxon>
        <taxon>Neoptera</taxon>
        <taxon>Paraneoptera</taxon>
        <taxon>Hemiptera</taxon>
        <taxon>Heteroptera</taxon>
        <taxon>Panheteroptera</taxon>
        <taxon>Cimicomorpha</taxon>
        <taxon>Miridae</taxon>
        <taxon>Dicyphina</taxon>
        <taxon>Nesidiocoris</taxon>
    </lineage>
</organism>
<feature type="transmembrane region" description="Helical" evidence="2">
    <location>
        <begin position="89"/>
        <end position="112"/>
    </location>
</feature>
<evidence type="ECO:0000256" key="2">
    <source>
        <dbReference type="SAM" id="Phobius"/>
    </source>
</evidence>